<dbReference type="PIRSF" id="PIRSF017082">
    <property type="entry name" value="YflP"/>
    <property type="match status" value="1"/>
</dbReference>
<keyword evidence="3" id="KW-1185">Reference proteome</keyword>
<comment type="caution">
    <text evidence="2">The sequence shown here is derived from an EMBL/GenBank/DDBJ whole genome shotgun (WGS) entry which is preliminary data.</text>
</comment>
<dbReference type="InterPro" id="IPR005064">
    <property type="entry name" value="BUG"/>
</dbReference>
<organism evidence="2 3">
    <name type="scientific">Paracraurococcus ruber</name>
    <dbReference type="NCBI Taxonomy" id="77675"/>
    <lineage>
        <taxon>Bacteria</taxon>
        <taxon>Pseudomonadati</taxon>
        <taxon>Pseudomonadota</taxon>
        <taxon>Alphaproteobacteria</taxon>
        <taxon>Acetobacterales</taxon>
        <taxon>Roseomonadaceae</taxon>
        <taxon>Paracraurococcus</taxon>
    </lineage>
</organism>
<dbReference type="PANTHER" id="PTHR42928:SF5">
    <property type="entry name" value="BLR1237 PROTEIN"/>
    <property type="match status" value="1"/>
</dbReference>
<sequence>AGGAPGRARAQDALPRQVRIVVGFAPGGANDIMARLLAQKLNERLPGSVFTVENRPGAATLVAAEYVARSAPDGTVLLYASLSTLIAPLVSRAATLDPVRDFAPVAMAQSSPLLLVARADSPLRTLADVLALARERPGRVTVSHPGQGGINHLSMAMLMQATGTEFTLVPYTGNAPSLTALVRGEVDLASDSIIAARSLLEAGQLRPIAVSSAGRAAALPAVPSFAETVPGYEVGFWGGVLAPRATPQPLLDRLNRELDAVLRQPEVAERIRGMGADPAGGSRADYARVIEQDWATYGRLVRETGLRGD</sequence>
<feature type="non-terminal residue" evidence="2">
    <location>
        <position position="1"/>
    </location>
</feature>
<dbReference type="RefSeq" id="WP_200306219.1">
    <property type="nucleotide sequence ID" value="NZ_NRSG01000262.1"/>
</dbReference>
<comment type="similarity">
    <text evidence="1">Belongs to the UPF0065 (bug) family.</text>
</comment>
<dbReference type="Proteomes" id="UP000697995">
    <property type="component" value="Unassembled WGS sequence"/>
</dbReference>
<dbReference type="CDD" id="cd07012">
    <property type="entry name" value="PBP2_Bug_TTT"/>
    <property type="match status" value="1"/>
</dbReference>
<dbReference type="EMBL" id="NRSG01000262">
    <property type="protein sequence ID" value="MBK1661184.1"/>
    <property type="molecule type" value="Genomic_DNA"/>
</dbReference>
<accession>A0ABS1D313</accession>
<dbReference type="Gene3D" id="3.40.190.10">
    <property type="entry name" value="Periplasmic binding protein-like II"/>
    <property type="match status" value="1"/>
</dbReference>
<dbReference type="SUPFAM" id="SSF53850">
    <property type="entry name" value="Periplasmic binding protein-like II"/>
    <property type="match status" value="1"/>
</dbReference>
<reference evidence="2 3" key="1">
    <citation type="journal article" date="2020" name="Microorganisms">
        <title>Osmotic Adaptation and Compatible Solute Biosynthesis of Phototrophic Bacteria as Revealed from Genome Analyses.</title>
        <authorList>
            <person name="Imhoff J.F."/>
            <person name="Rahn T."/>
            <person name="Kunzel S."/>
            <person name="Keller A."/>
            <person name="Neulinger S.C."/>
        </authorList>
    </citation>
    <scope>NUCLEOTIDE SEQUENCE [LARGE SCALE GENOMIC DNA]</scope>
    <source>
        <strain evidence="2 3">DSM 15382</strain>
    </source>
</reference>
<dbReference type="Gene3D" id="3.40.190.150">
    <property type="entry name" value="Bordetella uptake gene, domain 1"/>
    <property type="match status" value="1"/>
</dbReference>
<evidence type="ECO:0008006" key="4">
    <source>
        <dbReference type="Google" id="ProtNLM"/>
    </source>
</evidence>
<evidence type="ECO:0000313" key="3">
    <source>
        <dbReference type="Proteomes" id="UP000697995"/>
    </source>
</evidence>
<dbReference type="Pfam" id="PF03401">
    <property type="entry name" value="TctC"/>
    <property type="match status" value="1"/>
</dbReference>
<gene>
    <name evidence="2" type="ORF">CKO45_23520</name>
</gene>
<dbReference type="PANTHER" id="PTHR42928">
    <property type="entry name" value="TRICARBOXYLATE-BINDING PROTEIN"/>
    <property type="match status" value="1"/>
</dbReference>
<evidence type="ECO:0000256" key="1">
    <source>
        <dbReference type="ARBA" id="ARBA00006987"/>
    </source>
</evidence>
<evidence type="ECO:0000313" key="2">
    <source>
        <dbReference type="EMBL" id="MBK1661184.1"/>
    </source>
</evidence>
<dbReference type="InterPro" id="IPR042100">
    <property type="entry name" value="Bug_dom1"/>
</dbReference>
<proteinExistence type="inferred from homology"/>
<name>A0ABS1D313_9PROT</name>
<protein>
    <recommendedName>
        <fullName evidence="4">Tripartite tricarboxylate transporter substrate binding protein</fullName>
    </recommendedName>
</protein>